<protein>
    <recommendedName>
        <fullName evidence="5">Peptide chain release factor N(5)-glutamine methyltransferase</fullName>
    </recommendedName>
</protein>
<reference evidence="3 4" key="1">
    <citation type="submission" date="2017-08" db="EMBL/GenBank/DDBJ databases">
        <title>Reclassification of Bisgaard taxon 37 and 44.</title>
        <authorList>
            <person name="Christensen H."/>
        </authorList>
    </citation>
    <scope>NUCLEOTIDE SEQUENCE [LARGE SCALE GENOMIC DNA]</scope>
    <source>
        <strain evidence="3 4">B96_4</strain>
    </source>
</reference>
<dbReference type="RefSeq" id="WP_119496332.1">
    <property type="nucleotide sequence ID" value="NZ_NRJH01000005.1"/>
</dbReference>
<accession>A0A3A1Y9Q6</accession>
<comment type="caution">
    <text evidence="3">The sequence shown here is derived from an EMBL/GenBank/DDBJ whole genome shotgun (WGS) entry which is preliminary data.</text>
</comment>
<dbReference type="AlphaFoldDB" id="A0A3A1Y9Q6"/>
<keyword evidence="1" id="KW-0489">Methyltransferase</keyword>
<dbReference type="GO" id="GO:0032259">
    <property type="term" value="P:methylation"/>
    <property type="evidence" value="ECO:0007669"/>
    <property type="project" value="UniProtKB-KW"/>
</dbReference>
<organism evidence="3 4">
    <name type="scientific">Psittacicella melopsittaci</name>
    <dbReference type="NCBI Taxonomy" id="2028576"/>
    <lineage>
        <taxon>Bacteria</taxon>
        <taxon>Pseudomonadati</taxon>
        <taxon>Pseudomonadota</taxon>
        <taxon>Gammaproteobacteria</taxon>
        <taxon>Pasteurellales</taxon>
        <taxon>Psittacicellaceae</taxon>
        <taxon>Psittacicella</taxon>
    </lineage>
</organism>
<dbReference type="EMBL" id="NRJH01000005">
    <property type="protein sequence ID" value="RIY33950.1"/>
    <property type="molecule type" value="Genomic_DNA"/>
</dbReference>
<dbReference type="InterPro" id="IPR002052">
    <property type="entry name" value="DNA_methylase_N6_adenine_CS"/>
</dbReference>
<gene>
    <name evidence="3" type="ORF">CJP74_00565</name>
</gene>
<dbReference type="PROSITE" id="PS00092">
    <property type="entry name" value="N6_MTASE"/>
    <property type="match status" value="1"/>
</dbReference>
<sequence>MNLYQNQELWLELYTSLKQKYPQLEMAFAPEVLFAPTDEQINWPVWQKLRQDFYDQLRQINVNWQDFVTSHNQAKWQTAFALLTLWRQALPFLRPQVNQNLRILQNNPPYCLTRSLVIALTLLPQLEQIIQQGQGDARLCQLLGQVDFRFPYYPEQEKRELMWLLDKAEPQNYAQLLDAYFLEAKPLGKVEQSTVFYNSEFYCQGVLTPRPGTEAVVEQIVEAATSFIQANWQEISSRPRPFNIVDLGSGSGCLGISILQELVLKFAKTNLNFSLISVDIDEQALAVSQHNQDKCLNPDPLNWDKSDPFACALSKNPALKQKFNARVQKSNWLEAIDAPVDLLVSNPPYIEADDPLLVYSQDDPWLALVADKQGLQAYETILAQAPRVLAPQALVGVEYGYQQEQAVTQLAQSNRQYHLLKSFVDYGEQPRGTIWLWQEDK</sequence>
<evidence type="ECO:0000256" key="1">
    <source>
        <dbReference type="ARBA" id="ARBA00022603"/>
    </source>
</evidence>
<dbReference type="Proteomes" id="UP000266258">
    <property type="component" value="Unassembled WGS sequence"/>
</dbReference>
<dbReference type="Gene3D" id="3.40.50.150">
    <property type="entry name" value="Vaccinia Virus protein VP39"/>
    <property type="match status" value="1"/>
</dbReference>
<evidence type="ECO:0008006" key="5">
    <source>
        <dbReference type="Google" id="ProtNLM"/>
    </source>
</evidence>
<dbReference type="GO" id="GO:0008168">
    <property type="term" value="F:methyltransferase activity"/>
    <property type="evidence" value="ECO:0007669"/>
    <property type="project" value="UniProtKB-KW"/>
</dbReference>
<keyword evidence="4" id="KW-1185">Reference proteome</keyword>
<dbReference type="SUPFAM" id="SSF53335">
    <property type="entry name" value="S-adenosyl-L-methionine-dependent methyltransferases"/>
    <property type="match status" value="1"/>
</dbReference>
<keyword evidence="2" id="KW-0808">Transferase</keyword>
<dbReference type="OrthoDB" id="9800643at2"/>
<proteinExistence type="predicted"/>
<dbReference type="InterPro" id="IPR029063">
    <property type="entry name" value="SAM-dependent_MTases_sf"/>
</dbReference>
<dbReference type="InterPro" id="IPR050320">
    <property type="entry name" value="N5-glutamine_MTase"/>
</dbReference>
<dbReference type="PANTHER" id="PTHR18895:SF74">
    <property type="entry name" value="MTRF1L RELEASE FACTOR GLUTAMINE METHYLTRANSFERASE"/>
    <property type="match status" value="1"/>
</dbReference>
<dbReference type="GO" id="GO:0003676">
    <property type="term" value="F:nucleic acid binding"/>
    <property type="evidence" value="ECO:0007669"/>
    <property type="project" value="InterPro"/>
</dbReference>
<dbReference type="CDD" id="cd02440">
    <property type="entry name" value="AdoMet_MTases"/>
    <property type="match status" value="1"/>
</dbReference>
<evidence type="ECO:0000256" key="2">
    <source>
        <dbReference type="ARBA" id="ARBA00022679"/>
    </source>
</evidence>
<evidence type="ECO:0000313" key="4">
    <source>
        <dbReference type="Proteomes" id="UP000266258"/>
    </source>
</evidence>
<name>A0A3A1Y9Q6_9GAMM</name>
<evidence type="ECO:0000313" key="3">
    <source>
        <dbReference type="EMBL" id="RIY33950.1"/>
    </source>
</evidence>
<dbReference type="PANTHER" id="PTHR18895">
    <property type="entry name" value="HEMK METHYLTRANSFERASE"/>
    <property type="match status" value="1"/>
</dbReference>